<accession>A0AAU9J261</accession>
<comment type="caution">
    <text evidence="1">The sequence shown here is derived from an EMBL/GenBank/DDBJ whole genome shotgun (WGS) entry which is preliminary data.</text>
</comment>
<proteinExistence type="predicted"/>
<dbReference type="Proteomes" id="UP001162131">
    <property type="component" value="Unassembled WGS sequence"/>
</dbReference>
<protein>
    <submittedName>
        <fullName evidence="1">Uncharacterized protein</fullName>
    </submittedName>
</protein>
<gene>
    <name evidence="1" type="ORF">BSTOLATCC_MIC23977</name>
</gene>
<evidence type="ECO:0000313" key="1">
    <source>
        <dbReference type="EMBL" id="CAG9319420.1"/>
    </source>
</evidence>
<name>A0AAU9J261_9CILI</name>
<dbReference type="AlphaFoldDB" id="A0AAU9J261"/>
<dbReference type="EMBL" id="CAJZBQ010000023">
    <property type="protein sequence ID" value="CAG9319420.1"/>
    <property type="molecule type" value="Genomic_DNA"/>
</dbReference>
<reference evidence="1" key="1">
    <citation type="submission" date="2021-09" db="EMBL/GenBank/DDBJ databases">
        <authorList>
            <consortium name="AG Swart"/>
            <person name="Singh M."/>
            <person name="Singh A."/>
            <person name="Seah K."/>
            <person name="Emmerich C."/>
        </authorList>
    </citation>
    <scope>NUCLEOTIDE SEQUENCE</scope>
    <source>
        <strain evidence="1">ATCC30299</strain>
    </source>
</reference>
<evidence type="ECO:0000313" key="2">
    <source>
        <dbReference type="Proteomes" id="UP001162131"/>
    </source>
</evidence>
<keyword evidence="2" id="KW-1185">Reference proteome</keyword>
<sequence>MGCSVSISREKVLRPRINPSKCKKLKRALCAIRDMKFNLNSSGKTKEELFEIREVCSFFEESHQSQRISEADSCSGLESIKECKCDN</sequence>
<organism evidence="1 2">
    <name type="scientific">Blepharisma stoltei</name>
    <dbReference type="NCBI Taxonomy" id="1481888"/>
    <lineage>
        <taxon>Eukaryota</taxon>
        <taxon>Sar</taxon>
        <taxon>Alveolata</taxon>
        <taxon>Ciliophora</taxon>
        <taxon>Postciliodesmatophora</taxon>
        <taxon>Heterotrichea</taxon>
        <taxon>Heterotrichida</taxon>
        <taxon>Blepharismidae</taxon>
        <taxon>Blepharisma</taxon>
    </lineage>
</organism>